<protein>
    <submittedName>
        <fullName evidence="1">Uncharacterized protein</fullName>
    </submittedName>
</protein>
<reference evidence="1 2" key="1">
    <citation type="submission" date="2021-06" db="EMBL/GenBank/DDBJ databases">
        <title>Caerostris extrusa draft genome.</title>
        <authorList>
            <person name="Kono N."/>
            <person name="Arakawa K."/>
        </authorList>
    </citation>
    <scope>NUCLEOTIDE SEQUENCE [LARGE SCALE GENOMIC DNA]</scope>
</reference>
<evidence type="ECO:0000313" key="2">
    <source>
        <dbReference type="Proteomes" id="UP001054945"/>
    </source>
</evidence>
<sequence>MCVTYWRGKYVIVMTTTTQLSRFNPWIPHHWGWDSGKNTSPNSSEILKISRSDNLVVKCLTFVPWNVFQRQPFYGFGLFLTNSRYQIYDKAYFSNELHEIL</sequence>
<accession>A0AAV4MNG1</accession>
<name>A0AAV4MNG1_CAEEX</name>
<comment type="caution">
    <text evidence="1">The sequence shown here is derived from an EMBL/GenBank/DDBJ whole genome shotgun (WGS) entry which is preliminary data.</text>
</comment>
<gene>
    <name evidence="1" type="ORF">CEXT_183441</name>
</gene>
<keyword evidence="2" id="KW-1185">Reference proteome</keyword>
<dbReference type="EMBL" id="BPLR01002455">
    <property type="protein sequence ID" value="GIX73900.1"/>
    <property type="molecule type" value="Genomic_DNA"/>
</dbReference>
<dbReference type="Proteomes" id="UP001054945">
    <property type="component" value="Unassembled WGS sequence"/>
</dbReference>
<dbReference type="AlphaFoldDB" id="A0AAV4MNG1"/>
<organism evidence="1 2">
    <name type="scientific">Caerostris extrusa</name>
    <name type="common">Bark spider</name>
    <name type="synonym">Caerostris bankana</name>
    <dbReference type="NCBI Taxonomy" id="172846"/>
    <lineage>
        <taxon>Eukaryota</taxon>
        <taxon>Metazoa</taxon>
        <taxon>Ecdysozoa</taxon>
        <taxon>Arthropoda</taxon>
        <taxon>Chelicerata</taxon>
        <taxon>Arachnida</taxon>
        <taxon>Araneae</taxon>
        <taxon>Araneomorphae</taxon>
        <taxon>Entelegynae</taxon>
        <taxon>Araneoidea</taxon>
        <taxon>Araneidae</taxon>
        <taxon>Caerostris</taxon>
    </lineage>
</organism>
<proteinExistence type="predicted"/>
<evidence type="ECO:0000313" key="1">
    <source>
        <dbReference type="EMBL" id="GIX73900.1"/>
    </source>
</evidence>